<feature type="transmembrane region" description="Helical" evidence="1">
    <location>
        <begin position="257"/>
        <end position="280"/>
    </location>
</feature>
<evidence type="ECO:0000313" key="2">
    <source>
        <dbReference type="EMBL" id="MFJ1269108.1"/>
    </source>
</evidence>
<keyword evidence="3" id="KW-1185">Reference proteome</keyword>
<evidence type="ECO:0000256" key="1">
    <source>
        <dbReference type="SAM" id="Phobius"/>
    </source>
</evidence>
<dbReference type="EMBL" id="JBGORX010000004">
    <property type="protein sequence ID" value="MFJ1269108.1"/>
    <property type="molecule type" value="Genomic_DNA"/>
</dbReference>
<keyword evidence="1" id="KW-0812">Transmembrane</keyword>
<reference evidence="2 3" key="1">
    <citation type="submission" date="2024-08" db="EMBL/GenBank/DDBJ databases">
        <title>Draft Genome Sequence of Legionella lytica strain DSB2004, Isolated From a Fire Sprinkler System.</title>
        <authorList>
            <person name="Everhart A.D."/>
            <person name="Kidane D.T."/>
            <person name="Farone A.L."/>
            <person name="Farone M.B."/>
        </authorList>
    </citation>
    <scope>NUCLEOTIDE SEQUENCE [LARGE SCALE GENOMIC DNA]</scope>
    <source>
        <strain evidence="2 3">DSB2004</strain>
    </source>
</reference>
<dbReference type="Proteomes" id="UP001615550">
    <property type="component" value="Unassembled WGS sequence"/>
</dbReference>
<proteinExistence type="predicted"/>
<sequence>MTVSADLFSELDDFLILHISTYLGEENPNELPTLCKRFANVLEVNKNYLKNLTSRLDKLREKKEAPSSQFSPEEIAFIYENEEYFNLLKEKGLHVQLALFYPLILNDLLTDEQFMADFLAYGQENKKLLIGMVDYSQEQCEISLEFKKNIYFNIRSANNLEKLLFSHPSIKERLAAESLVIAGKTNGKLAHHIWNDGMLKAKLPFRERLSNTTLSSVIAGRILGYLIGMFSLPFMLCSSLKNDAVQAYKSGSKVEMIAMAFAISLLLVSLTILTLTWLFFSIAAGLIVGIGLGTLYGTGAGILTGLLLPLAFEPTREAALQGFSLGGKGFGVLLENWTDLLFDSLKRNLSLLTVKDMATSYSEEMQRQGGQPVDTTLTEVKMVRKIGFFATAASETPVIPEEELVLVI</sequence>
<name>A0ABW8D8S1_9GAMM</name>
<accession>A0ABW8D8S1</accession>
<feature type="transmembrane region" description="Helical" evidence="1">
    <location>
        <begin position="218"/>
        <end position="236"/>
    </location>
</feature>
<dbReference type="RefSeq" id="WP_400187934.1">
    <property type="nucleotide sequence ID" value="NZ_JBGORX010000004.1"/>
</dbReference>
<protein>
    <recommendedName>
        <fullName evidence="4">Substrate of the Dot/Icm secretion system</fullName>
    </recommendedName>
</protein>
<comment type="caution">
    <text evidence="2">The sequence shown here is derived from an EMBL/GenBank/DDBJ whole genome shotgun (WGS) entry which is preliminary data.</text>
</comment>
<keyword evidence="1" id="KW-1133">Transmembrane helix</keyword>
<gene>
    <name evidence="2" type="ORF">ACD661_11105</name>
</gene>
<organism evidence="2 3">
    <name type="scientific">Legionella lytica</name>
    <dbReference type="NCBI Taxonomy" id="96232"/>
    <lineage>
        <taxon>Bacteria</taxon>
        <taxon>Pseudomonadati</taxon>
        <taxon>Pseudomonadota</taxon>
        <taxon>Gammaproteobacteria</taxon>
        <taxon>Legionellales</taxon>
        <taxon>Legionellaceae</taxon>
        <taxon>Legionella</taxon>
    </lineage>
</organism>
<keyword evidence="1" id="KW-0472">Membrane</keyword>
<evidence type="ECO:0008006" key="4">
    <source>
        <dbReference type="Google" id="ProtNLM"/>
    </source>
</evidence>
<feature type="transmembrane region" description="Helical" evidence="1">
    <location>
        <begin position="286"/>
        <end position="312"/>
    </location>
</feature>
<evidence type="ECO:0000313" key="3">
    <source>
        <dbReference type="Proteomes" id="UP001615550"/>
    </source>
</evidence>